<evidence type="ECO:0000313" key="2">
    <source>
        <dbReference type="EMBL" id="KOS46883.1"/>
    </source>
</evidence>
<gene>
    <name evidence="2" type="ORF">ACN38_g2151</name>
</gene>
<dbReference type="AlphaFoldDB" id="A0A0M9WJ75"/>
<dbReference type="Proteomes" id="UP000037696">
    <property type="component" value="Unassembled WGS sequence"/>
</dbReference>
<keyword evidence="3" id="KW-1185">Reference proteome</keyword>
<sequence>MLVGYILFQSIFASQNLIGEYKNNKKTMTTRNWIQQGVCSLTFWTASRREPSIALRGPREYSRVRNGRNAKSRSRGHLLTHHF</sequence>
<comment type="caution">
    <text evidence="2">The sequence shown here is derived from an EMBL/GenBank/DDBJ whole genome shotgun (WGS) entry which is preliminary data.</text>
</comment>
<evidence type="ECO:0000256" key="1">
    <source>
        <dbReference type="SAM" id="MobiDB-lite"/>
    </source>
</evidence>
<reference evidence="2 3" key="1">
    <citation type="submission" date="2015-08" db="EMBL/GenBank/DDBJ databases">
        <title>Genome sequencing of Penicillium nordicum.</title>
        <authorList>
            <person name="Nguyen H.D."/>
            <person name="Seifert K.A."/>
        </authorList>
    </citation>
    <scope>NUCLEOTIDE SEQUENCE [LARGE SCALE GENOMIC DNA]</scope>
    <source>
        <strain evidence="2 3">DAOMC 185683</strain>
    </source>
</reference>
<feature type="region of interest" description="Disordered" evidence="1">
    <location>
        <begin position="60"/>
        <end position="83"/>
    </location>
</feature>
<organism evidence="2 3">
    <name type="scientific">Penicillium nordicum</name>
    <dbReference type="NCBI Taxonomy" id="229535"/>
    <lineage>
        <taxon>Eukaryota</taxon>
        <taxon>Fungi</taxon>
        <taxon>Dikarya</taxon>
        <taxon>Ascomycota</taxon>
        <taxon>Pezizomycotina</taxon>
        <taxon>Eurotiomycetes</taxon>
        <taxon>Eurotiomycetidae</taxon>
        <taxon>Eurotiales</taxon>
        <taxon>Aspergillaceae</taxon>
        <taxon>Penicillium</taxon>
    </lineage>
</organism>
<proteinExistence type="predicted"/>
<protein>
    <submittedName>
        <fullName evidence="2">Uncharacterized protein</fullName>
    </submittedName>
</protein>
<evidence type="ECO:0000313" key="3">
    <source>
        <dbReference type="Proteomes" id="UP000037696"/>
    </source>
</evidence>
<feature type="compositionally biased region" description="Basic residues" evidence="1">
    <location>
        <begin position="65"/>
        <end position="83"/>
    </location>
</feature>
<name>A0A0M9WJ75_9EURO</name>
<dbReference type="EMBL" id="LHQQ01000023">
    <property type="protein sequence ID" value="KOS46883.1"/>
    <property type="molecule type" value="Genomic_DNA"/>
</dbReference>
<accession>A0A0M9WJ75</accession>